<protein>
    <recommendedName>
        <fullName evidence="1">Glycosyltransferase 2-like domain-containing protein</fullName>
    </recommendedName>
</protein>
<dbReference type="PANTHER" id="PTHR22916">
    <property type="entry name" value="GLYCOSYLTRANSFERASE"/>
    <property type="match status" value="1"/>
</dbReference>
<dbReference type="Proteomes" id="UP000015085">
    <property type="component" value="Chromosome"/>
</dbReference>
<dbReference type="RefSeq" id="WP_020843233.1">
    <property type="nucleotide sequence ID" value="NC_021872.1"/>
</dbReference>
<name>S5N811_LIMRT</name>
<dbReference type="AlphaFoldDB" id="S5N811"/>
<dbReference type="Gene3D" id="3.90.550.10">
    <property type="entry name" value="Spore Coat Polysaccharide Biosynthesis Protein SpsA, Chain A"/>
    <property type="match status" value="1"/>
</dbReference>
<evidence type="ECO:0000313" key="3">
    <source>
        <dbReference type="Proteomes" id="UP000015085"/>
    </source>
</evidence>
<proteinExistence type="predicted"/>
<evidence type="ECO:0000313" key="2">
    <source>
        <dbReference type="EMBL" id="AGR65326.1"/>
    </source>
</evidence>
<dbReference type="KEGG" id="lrr:N134_07605"/>
<dbReference type="EMBL" id="CP006603">
    <property type="protein sequence ID" value="AGR65326.1"/>
    <property type="molecule type" value="Genomic_DNA"/>
</dbReference>
<dbReference type="CDD" id="cd04196">
    <property type="entry name" value="GT_2_like_d"/>
    <property type="match status" value="1"/>
</dbReference>
<dbReference type="Pfam" id="PF00535">
    <property type="entry name" value="Glycos_transf_2"/>
    <property type="match status" value="1"/>
</dbReference>
<evidence type="ECO:0000259" key="1">
    <source>
        <dbReference type="Pfam" id="PF00535"/>
    </source>
</evidence>
<reference evidence="2 3" key="1">
    <citation type="journal article" date="2014" name="Genome Announc.">
        <title>Complete Genome Sequences of Lactobacillus johnsonii Strain N6.2 and Lactobacillus reuteri Strain TD1.</title>
        <authorList>
            <person name="Leonard M.T."/>
            <person name="Valladares R.B."/>
            <person name="Ardissone A."/>
            <person name="Gonzalez C.F."/>
            <person name="Lorca G.L."/>
            <person name="Triplett E.W."/>
        </authorList>
    </citation>
    <scope>NUCLEOTIDE SEQUENCE [LARGE SCALE GENOMIC DNA]</scope>
    <source>
        <strain evidence="2 3">TD1</strain>
    </source>
</reference>
<dbReference type="HOGENOM" id="CLU_025996_2_1_9"/>
<gene>
    <name evidence="2" type="ORF">N134_07605</name>
</gene>
<dbReference type="GO" id="GO:0016758">
    <property type="term" value="F:hexosyltransferase activity"/>
    <property type="evidence" value="ECO:0007669"/>
    <property type="project" value="UniProtKB-ARBA"/>
</dbReference>
<accession>S5N811</accession>
<dbReference type="PATRIC" id="fig|1358027.3.peg.1450"/>
<dbReference type="InterPro" id="IPR001173">
    <property type="entry name" value="Glyco_trans_2-like"/>
</dbReference>
<dbReference type="PANTHER" id="PTHR22916:SF3">
    <property type="entry name" value="UDP-GLCNAC:BETAGAL BETA-1,3-N-ACETYLGLUCOSAMINYLTRANSFERASE-LIKE PROTEIN 1"/>
    <property type="match status" value="1"/>
</dbReference>
<sequence>MAEDTVAILMSTYNGERYLKEQIESIITQSFSNWQLYIRDDGSTDHTVSIINEFVHKDKRIIFLNANFDKNLGVTRSFMKLLESAEANYYMFSDQDDYWKQDKVKLTLKKMQDAEKEFNYKPICVHTNLTIVDNNLNGNLLMKKPEDTWSGFKQLLFKNCVTGCTMMINQALKRQINFNDKKLVNVYLHDWWIALIAAAFGKVIYLEESTILYRQHVGNLVGSNIKGTAWYNNTVSDPVNERVIQSMRMIRDFWNAYGNQLQGTNKKYTEKYAKLIGHSNLLRNFITVLHCPPVRPTIRGDILFGFLVVKNFKEINQLEIDKEKK</sequence>
<organism evidence="2 3">
    <name type="scientific">Limosilactobacillus reuteri TD1</name>
    <dbReference type="NCBI Taxonomy" id="1358027"/>
    <lineage>
        <taxon>Bacteria</taxon>
        <taxon>Bacillati</taxon>
        <taxon>Bacillota</taxon>
        <taxon>Bacilli</taxon>
        <taxon>Lactobacillales</taxon>
        <taxon>Lactobacillaceae</taxon>
        <taxon>Limosilactobacillus</taxon>
    </lineage>
</organism>
<dbReference type="InterPro" id="IPR029044">
    <property type="entry name" value="Nucleotide-diphossugar_trans"/>
</dbReference>
<dbReference type="SUPFAM" id="SSF53448">
    <property type="entry name" value="Nucleotide-diphospho-sugar transferases"/>
    <property type="match status" value="1"/>
</dbReference>
<feature type="domain" description="Glycosyltransferase 2-like" evidence="1">
    <location>
        <begin position="8"/>
        <end position="118"/>
    </location>
</feature>